<reference evidence="1 2" key="1">
    <citation type="submission" date="2019-10" db="EMBL/GenBank/DDBJ databases">
        <title>Vibrio sp. nov. isolated from a shrimp pond.</title>
        <authorList>
            <person name="Gomez-Gil B."/>
            <person name="Enciso-Ibarra J."/>
            <person name="Enciso-Ibarra K."/>
            <person name="Bolan-Mejia C."/>
        </authorList>
    </citation>
    <scope>NUCLEOTIDE SEQUENCE [LARGE SCALE GENOMIC DNA]</scope>
    <source>
        <strain evidence="1 2">CAIM 722</strain>
    </source>
</reference>
<dbReference type="RefSeq" id="WP_161155413.1">
    <property type="nucleotide sequence ID" value="NZ_WEKT01000016.1"/>
</dbReference>
<organism evidence="1 2">
    <name type="scientific">Vibrio eleionomae</name>
    <dbReference type="NCBI Taxonomy" id="2653505"/>
    <lineage>
        <taxon>Bacteria</taxon>
        <taxon>Pseudomonadati</taxon>
        <taxon>Pseudomonadota</taxon>
        <taxon>Gammaproteobacteria</taxon>
        <taxon>Vibrionales</taxon>
        <taxon>Vibrionaceae</taxon>
        <taxon>Vibrio</taxon>
    </lineage>
</organism>
<name>A0A7X4RUW7_9VIBR</name>
<comment type="caution">
    <text evidence="1">The sequence shown here is derived from an EMBL/GenBank/DDBJ whole genome shotgun (WGS) entry which is preliminary data.</text>
</comment>
<evidence type="ECO:0000313" key="2">
    <source>
        <dbReference type="Proteomes" id="UP000462621"/>
    </source>
</evidence>
<dbReference type="InterPro" id="IPR027417">
    <property type="entry name" value="P-loop_NTPase"/>
</dbReference>
<accession>A0A7X4RUW7</accession>
<gene>
    <name evidence="1" type="ORF">F9817_10880</name>
</gene>
<dbReference type="AlphaFoldDB" id="A0A7X4RUW7"/>
<dbReference type="EMBL" id="WEKT01000016">
    <property type="protein sequence ID" value="MZI93700.1"/>
    <property type="molecule type" value="Genomic_DNA"/>
</dbReference>
<dbReference type="Proteomes" id="UP000462621">
    <property type="component" value="Unassembled WGS sequence"/>
</dbReference>
<dbReference type="SUPFAM" id="SSF52540">
    <property type="entry name" value="P-loop containing nucleoside triphosphate hydrolases"/>
    <property type="match status" value="1"/>
</dbReference>
<evidence type="ECO:0000313" key="1">
    <source>
        <dbReference type="EMBL" id="MZI93700.1"/>
    </source>
</evidence>
<evidence type="ECO:0008006" key="3">
    <source>
        <dbReference type="Google" id="ProtNLM"/>
    </source>
</evidence>
<keyword evidence="2" id="KW-1185">Reference proteome</keyword>
<protein>
    <recommendedName>
        <fullName evidence="3">Superfamily II DNA and RNA helicase</fullName>
    </recommendedName>
</protein>
<sequence length="131" mass="15044">MLYSNNRFNSFAQHRFPHSSFMQANESTDMMLRLANLSNQQQWILYTAECQRPKYQELAAYHIQCDRIIHMKPSQYRSELDIAIQAIQSGNASAVVASNNISPTNQKLLIKLGQQHHCAVFFECSTINAVH</sequence>
<dbReference type="Gene3D" id="3.40.50.300">
    <property type="entry name" value="P-loop containing nucleotide triphosphate hydrolases"/>
    <property type="match status" value="1"/>
</dbReference>
<proteinExistence type="predicted"/>